<evidence type="ECO:0000313" key="2">
    <source>
        <dbReference type="EMBL" id="CAD7237811.1"/>
    </source>
</evidence>
<dbReference type="EMBL" id="OB692350">
    <property type="protein sequence ID" value="CAD7237811.1"/>
    <property type="molecule type" value="Genomic_DNA"/>
</dbReference>
<accession>A0A7R8WV52</accession>
<gene>
    <name evidence="2" type="ORF">CTOB1V02_LOCUS15626</name>
</gene>
<protein>
    <submittedName>
        <fullName evidence="2">Uncharacterized protein</fullName>
    </submittedName>
</protein>
<feature type="compositionally biased region" description="Low complexity" evidence="1">
    <location>
        <begin position="11"/>
        <end position="27"/>
    </location>
</feature>
<sequence length="62" mass="6510">MAPVAIETPVAASASSSSPDDAPAASAGTPGNPRPEPEASLSSEDRFRCTSFHTRLFLVHQW</sequence>
<proteinExistence type="predicted"/>
<organism evidence="2">
    <name type="scientific">Cyprideis torosa</name>
    <dbReference type="NCBI Taxonomy" id="163714"/>
    <lineage>
        <taxon>Eukaryota</taxon>
        <taxon>Metazoa</taxon>
        <taxon>Ecdysozoa</taxon>
        <taxon>Arthropoda</taxon>
        <taxon>Crustacea</taxon>
        <taxon>Oligostraca</taxon>
        <taxon>Ostracoda</taxon>
        <taxon>Podocopa</taxon>
        <taxon>Podocopida</taxon>
        <taxon>Cytherocopina</taxon>
        <taxon>Cytheroidea</taxon>
        <taxon>Cytherideidae</taxon>
        <taxon>Cyprideis</taxon>
    </lineage>
</organism>
<evidence type="ECO:0000256" key="1">
    <source>
        <dbReference type="SAM" id="MobiDB-lite"/>
    </source>
</evidence>
<feature type="region of interest" description="Disordered" evidence="1">
    <location>
        <begin position="1"/>
        <end position="45"/>
    </location>
</feature>
<dbReference type="AlphaFoldDB" id="A0A7R8WV52"/>
<name>A0A7R8WV52_9CRUS</name>
<reference evidence="2" key="1">
    <citation type="submission" date="2020-11" db="EMBL/GenBank/DDBJ databases">
        <authorList>
            <person name="Tran Van P."/>
        </authorList>
    </citation>
    <scope>NUCLEOTIDE SEQUENCE</scope>
</reference>